<reference evidence="1 2" key="1">
    <citation type="submission" date="2019-02" db="EMBL/GenBank/DDBJ databases">
        <title>WGS of Pseudoxanthomonas species novum from clinical isolates.</title>
        <authorList>
            <person name="Bernier A.-M."/>
            <person name="Bernard K."/>
            <person name="Vachon A."/>
        </authorList>
    </citation>
    <scope>NUCLEOTIDE SEQUENCE [LARGE SCALE GENOMIC DNA]</scope>
    <source>
        <strain evidence="2">NML 170316</strain>
    </source>
</reference>
<dbReference type="Proteomes" id="UP000293089">
    <property type="component" value="Unassembled WGS sequence"/>
</dbReference>
<evidence type="ECO:0000313" key="1">
    <source>
        <dbReference type="EMBL" id="TAA18688.1"/>
    </source>
</evidence>
<dbReference type="RefSeq" id="WP_130529718.1">
    <property type="nucleotide sequence ID" value="NZ_SHMD01000002.1"/>
</dbReference>
<accession>A0ABY1WCE0</accession>
<name>A0ABY1WCE0_9GAMM</name>
<organism evidence="1 2">
    <name type="scientific">Pseudoxanthomonas winnipegensis</name>
    <dbReference type="NCBI Taxonomy" id="2480810"/>
    <lineage>
        <taxon>Bacteria</taxon>
        <taxon>Pseudomonadati</taxon>
        <taxon>Pseudomonadota</taxon>
        <taxon>Gammaproteobacteria</taxon>
        <taxon>Lysobacterales</taxon>
        <taxon>Lysobacteraceae</taxon>
        <taxon>Pseudoxanthomonas</taxon>
    </lineage>
</organism>
<comment type="caution">
    <text evidence="1">The sequence shown here is derived from an EMBL/GenBank/DDBJ whole genome shotgun (WGS) entry which is preliminary data.</text>
</comment>
<dbReference type="EMBL" id="SHME01000004">
    <property type="protein sequence ID" value="TAA18688.1"/>
    <property type="molecule type" value="Genomic_DNA"/>
</dbReference>
<proteinExistence type="predicted"/>
<protein>
    <submittedName>
        <fullName evidence="1">Uncharacterized protein</fullName>
    </submittedName>
</protein>
<evidence type="ECO:0000313" key="2">
    <source>
        <dbReference type="Proteomes" id="UP000293089"/>
    </source>
</evidence>
<sequence length="203" mass="22150">MTIERDWITTAGLRAVVYFVDDMGHRCGYVAVPEGHPLFGVGYDEAKPAQLDEDGDGYFKVHGGLTYAAGNGEYPVEAAGVWWFGYDCAHAWDAPAPGSRREAVDMRFGFGSERTHRTLDYCIAECESLASQLQDPGIKERADAQAARERLDAAAPDLLEIVRTFDAYMGQAGEEAEEASLNPIKALRWKAQQAIAKATGAQS</sequence>
<keyword evidence="2" id="KW-1185">Reference proteome</keyword>
<gene>
    <name evidence="1" type="ORF">EA658_16510</name>
</gene>